<evidence type="ECO:0000256" key="7">
    <source>
        <dbReference type="ARBA" id="ARBA00023265"/>
    </source>
</evidence>
<dbReference type="InterPro" id="IPR004326">
    <property type="entry name" value="Mlo"/>
</dbReference>
<evidence type="ECO:0000256" key="1">
    <source>
        <dbReference type="ARBA" id="ARBA00004141"/>
    </source>
</evidence>
<dbReference type="Pfam" id="PF03094">
    <property type="entry name" value="Mlo"/>
    <property type="match status" value="1"/>
</dbReference>
<dbReference type="AlphaFoldDB" id="A0A6A3CQ07"/>
<accession>A0A6A3CQ07</accession>
<reference evidence="9" key="1">
    <citation type="submission" date="2019-09" db="EMBL/GenBank/DDBJ databases">
        <title>Draft genome information of white flower Hibiscus syriacus.</title>
        <authorList>
            <person name="Kim Y.-M."/>
        </authorList>
    </citation>
    <scope>NUCLEOTIDE SEQUENCE [LARGE SCALE GENOMIC DNA]</scope>
    <source>
        <strain evidence="9">YM2019G1</strain>
    </source>
</reference>
<evidence type="ECO:0000256" key="6">
    <source>
        <dbReference type="ARBA" id="ARBA00023136"/>
    </source>
</evidence>
<keyword evidence="4" id="KW-0611">Plant defense</keyword>
<gene>
    <name evidence="9" type="ORF">F3Y22_tig00002793pilonHSYRG00070</name>
</gene>
<evidence type="ECO:0000256" key="3">
    <source>
        <dbReference type="ARBA" id="ARBA00022692"/>
    </source>
</evidence>
<keyword evidence="3" id="KW-0812">Transmembrane</keyword>
<keyword evidence="7" id="KW-0568">Pathogenesis-related protein</keyword>
<feature type="compositionally biased region" description="Low complexity" evidence="8">
    <location>
        <begin position="199"/>
        <end position="213"/>
    </location>
</feature>
<name>A0A6A3CQ07_HIBSY</name>
<feature type="region of interest" description="Disordered" evidence="8">
    <location>
        <begin position="190"/>
        <end position="221"/>
    </location>
</feature>
<protein>
    <submittedName>
        <fullName evidence="9">Auxin response factor 4 isoform 1</fullName>
    </submittedName>
</protein>
<evidence type="ECO:0000256" key="5">
    <source>
        <dbReference type="ARBA" id="ARBA00022989"/>
    </source>
</evidence>
<comment type="subcellular location">
    <subcellularLocation>
        <location evidence="1">Membrane</location>
        <topology evidence="1">Multi-pass membrane protein</topology>
    </subcellularLocation>
</comment>
<dbReference type="Proteomes" id="UP000436088">
    <property type="component" value="Unassembled WGS sequence"/>
</dbReference>
<organism evidence="9 10">
    <name type="scientific">Hibiscus syriacus</name>
    <name type="common">Rose of Sharon</name>
    <dbReference type="NCBI Taxonomy" id="106335"/>
    <lineage>
        <taxon>Eukaryota</taxon>
        <taxon>Viridiplantae</taxon>
        <taxon>Streptophyta</taxon>
        <taxon>Embryophyta</taxon>
        <taxon>Tracheophyta</taxon>
        <taxon>Spermatophyta</taxon>
        <taxon>Magnoliopsida</taxon>
        <taxon>eudicotyledons</taxon>
        <taxon>Gunneridae</taxon>
        <taxon>Pentapetalae</taxon>
        <taxon>rosids</taxon>
        <taxon>malvids</taxon>
        <taxon>Malvales</taxon>
        <taxon>Malvaceae</taxon>
        <taxon>Malvoideae</taxon>
        <taxon>Hibiscus</taxon>
    </lineage>
</organism>
<dbReference type="PANTHER" id="PTHR31942:SF89">
    <property type="entry name" value="MLO-LIKE PROTEIN 3"/>
    <property type="match status" value="1"/>
</dbReference>
<keyword evidence="6" id="KW-0472">Membrane</keyword>
<keyword evidence="5" id="KW-1133">Transmembrane helix</keyword>
<evidence type="ECO:0000313" key="9">
    <source>
        <dbReference type="EMBL" id="KAE8731595.1"/>
    </source>
</evidence>
<sequence>MFLILWGRWSLPCAENRDDRWWREAYELRGPRPFYVALGCYLPAARCTRMECVSMGIISAIDMIMAHPVKDQNSVIRGAPLVRPNDNLFWFNRPTFVLTLLHYTLFMNAFEVAFFVWVTTQYGLESCYHEHREIIVTRVVLAVTVQVICSYVTLPALCSCDPSKMGSNFKRAVLEVQTANAIKEWHAGVKLKRKKQRQSSPAAADDSTNNNTAVSAVDSSAHQHQTPALLENASFAEIQDESGPAVPTSITVDIHMGRGIKLSVGRRG</sequence>
<evidence type="ECO:0000313" key="10">
    <source>
        <dbReference type="Proteomes" id="UP000436088"/>
    </source>
</evidence>
<dbReference type="GO" id="GO:0006952">
    <property type="term" value="P:defense response"/>
    <property type="evidence" value="ECO:0007669"/>
    <property type="project" value="UniProtKB-KW"/>
</dbReference>
<keyword evidence="10" id="KW-1185">Reference proteome</keyword>
<evidence type="ECO:0000256" key="2">
    <source>
        <dbReference type="ARBA" id="ARBA00006574"/>
    </source>
</evidence>
<dbReference type="EMBL" id="VEPZ02000193">
    <property type="protein sequence ID" value="KAE8731595.1"/>
    <property type="molecule type" value="Genomic_DNA"/>
</dbReference>
<dbReference type="PANTHER" id="PTHR31942">
    <property type="entry name" value="MLO-LIKE PROTEIN 1"/>
    <property type="match status" value="1"/>
</dbReference>
<proteinExistence type="inferred from homology"/>
<dbReference type="GO" id="GO:0016020">
    <property type="term" value="C:membrane"/>
    <property type="evidence" value="ECO:0007669"/>
    <property type="project" value="UniProtKB-SubCell"/>
</dbReference>
<evidence type="ECO:0000256" key="8">
    <source>
        <dbReference type="SAM" id="MobiDB-lite"/>
    </source>
</evidence>
<comment type="similarity">
    <text evidence="2">Belongs to the MLO family.</text>
</comment>
<comment type="caution">
    <text evidence="9">The sequence shown here is derived from an EMBL/GenBank/DDBJ whole genome shotgun (WGS) entry which is preliminary data.</text>
</comment>
<evidence type="ECO:0000256" key="4">
    <source>
        <dbReference type="ARBA" id="ARBA00022821"/>
    </source>
</evidence>